<evidence type="ECO:0000313" key="1">
    <source>
        <dbReference type="EMBL" id="KAI3823412.1"/>
    </source>
</evidence>
<gene>
    <name evidence="1" type="ORF">L1987_04847</name>
</gene>
<name>A0ACB9JTX1_9ASTR</name>
<reference evidence="2" key="1">
    <citation type="journal article" date="2022" name="Mol. Ecol. Resour.">
        <title>The genomes of chicory, endive, great burdock and yacon provide insights into Asteraceae palaeo-polyploidization history and plant inulin production.</title>
        <authorList>
            <person name="Fan W."/>
            <person name="Wang S."/>
            <person name="Wang H."/>
            <person name="Wang A."/>
            <person name="Jiang F."/>
            <person name="Liu H."/>
            <person name="Zhao H."/>
            <person name="Xu D."/>
            <person name="Zhang Y."/>
        </authorList>
    </citation>
    <scope>NUCLEOTIDE SEQUENCE [LARGE SCALE GENOMIC DNA]</scope>
    <source>
        <strain evidence="2">cv. Yunnan</strain>
    </source>
</reference>
<dbReference type="EMBL" id="CM042019">
    <property type="protein sequence ID" value="KAI3823412.1"/>
    <property type="molecule type" value="Genomic_DNA"/>
</dbReference>
<protein>
    <submittedName>
        <fullName evidence="1">Uncharacterized protein</fullName>
    </submittedName>
</protein>
<proteinExistence type="predicted"/>
<sequence length="133" mass="15164">MNLESTTQMLGFCWSSRRTWISDSSERRKKPRREGSGFDNVEVTETETVTLPVCVNPNFSKRIIARSSDRILRDLISAVEGAVNRKKRMRMLMTILLKILIFYSPVADGGGRRWSEEERWKGPKPGGICDSLA</sequence>
<reference evidence="1 2" key="2">
    <citation type="journal article" date="2022" name="Mol. Ecol. Resour.">
        <title>The genomes of chicory, endive, great burdock and yacon provide insights into Asteraceae paleo-polyploidization history and plant inulin production.</title>
        <authorList>
            <person name="Fan W."/>
            <person name="Wang S."/>
            <person name="Wang H."/>
            <person name="Wang A."/>
            <person name="Jiang F."/>
            <person name="Liu H."/>
            <person name="Zhao H."/>
            <person name="Xu D."/>
            <person name="Zhang Y."/>
        </authorList>
    </citation>
    <scope>NUCLEOTIDE SEQUENCE [LARGE SCALE GENOMIC DNA]</scope>
    <source>
        <strain evidence="2">cv. Yunnan</strain>
        <tissue evidence="1">Leaves</tissue>
    </source>
</reference>
<dbReference type="Proteomes" id="UP001056120">
    <property type="component" value="Linkage Group LG02"/>
</dbReference>
<accession>A0ACB9JTX1</accession>
<keyword evidence="2" id="KW-1185">Reference proteome</keyword>
<evidence type="ECO:0000313" key="2">
    <source>
        <dbReference type="Proteomes" id="UP001056120"/>
    </source>
</evidence>
<comment type="caution">
    <text evidence="1">The sequence shown here is derived from an EMBL/GenBank/DDBJ whole genome shotgun (WGS) entry which is preliminary data.</text>
</comment>
<organism evidence="1 2">
    <name type="scientific">Smallanthus sonchifolius</name>
    <dbReference type="NCBI Taxonomy" id="185202"/>
    <lineage>
        <taxon>Eukaryota</taxon>
        <taxon>Viridiplantae</taxon>
        <taxon>Streptophyta</taxon>
        <taxon>Embryophyta</taxon>
        <taxon>Tracheophyta</taxon>
        <taxon>Spermatophyta</taxon>
        <taxon>Magnoliopsida</taxon>
        <taxon>eudicotyledons</taxon>
        <taxon>Gunneridae</taxon>
        <taxon>Pentapetalae</taxon>
        <taxon>asterids</taxon>
        <taxon>campanulids</taxon>
        <taxon>Asterales</taxon>
        <taxon>Asteraceae</taxon>
        <taxon>Asteroideae</taxon>
        <taxon>Heliantheae alliance</taxon>
        <taxon>Millerieae</taxon>
        <taxon>Smallanthus</taxon>
    </lineage>
</organism>